<protein>
    <submittedName>
        <fullName evidence="2">Uncharacterized protein</fullName>
    </submittedName>
</protein>
<sequence>MNFFSSSTSRLIIPRWKRSNTQVFQQETLSNTKYASTEGRFSIIDKKHKESASMESSDSSSDDELNFKDKKTTFGETKYDHHISFRSSTATSTSSQQPQSGLKKNKQISGSRFRIVPLESCYERGRWACWDFYNTEPPKPPRERHNSPLPLFSNSSNSLPAKSCRNICKSSLFSPIDNVPHTAPPNDQKSINFSFDFSDESDIDNRLTTEAVCF</sequence>
<dbReference type="AlphaFoldDB" id="A0A238BZJ1"/>
<feature type="compositionally biased region" description="Low complexity" evidence="1">
    <location>
        <begin position="87"/>
        <end position="100"/>
    </location>
</feature>
<evidence type="ECO:0000313" key="3">
    <source>
        <dbReference type="Proteomes" id="UP000242913"/>
    </source>
</evidence>
<organism evidence="2 3">
    <name type="scientific">Onchocerca flexuosa</name>
    <dbReference type="NCBI Taxonomy" id="387005"/>
    <lineage>
        <taxon>Eukaryota</taxon>
        <taxon>Metazoa</taxon>
        <taxon>Ecdysozoa</taxon>
        <taxon>Nematoda</taxon>
        <taxon>Chromadorea</taxon>
        <taxon>Rhabditida</taxon>
        <taxon>Spirurina</taxon>
        <taxon>Spiruromorpha</taxon>
        <taxon>Filarioidea</taxon>
        <taxon>Onchocercidae</taxon>
        <taxon>Onchocerca</taxon>
    </lineage>
</organism>
<proteinExistence type="predicted"/>
<reference evidence="2 3" key="1">
    <citation type="submission" date="2015-12" db="EMBL/GenBank/DDBJ databases">
        <title>Draft genome of the nematode, Onchocerca flexuosa.</title>
        <authorList>
            <person name="Mitreva M."/>
        </authorList>
    </citation>
    <scope>NUCLEOTIDE SEQUENCE [LARGE SCALE GENOMIC DNA]</scope>
    <source>
        <strain evidence="2">Red Deer</strain>
    </source>
</reference>
<dbReference type="OrthoDB" id="5858709at2759"/>
<keyword evidence="3" id="KW-1185">Reference proteome</keyword>
<dbReference type="Proteomes" id="UP000242913">
    <property type="component" value="Unassembled WGS sequence"/>
</dbReference>
<gene>
    <name evidence="2" type="ORF">X798_02825</name>
</gene>
<evidence type="ECO:0000256" key="1">
    <source>
        <dbReference type="SAM" id="MobiDB-lite"/>
    </source>
</evidence>
<accession>A0A238BZJ1</accession>
<dbReference type="EMBL" id="KZ269988">
    <property type="protein sequence ID" value="OZC10235.1"/>
    <property type="molecule type" value="Genomic_DNA"/>
</dbReference>
<name>A0A238BZJ1_9BILA</name>
<feature type="region of interest" description="Disordered" evidence="1">
    <location>
        <begin position="46"/>
        <end position="66"/>
    </location>
</feature>
<evidence type="ECO:0000313" key="2">
    <source>
        <dbReference type="EMBL" id="OZC10235.1"/>
    </source>
</evidence>
<feature type="region of interest" description="Disordered" evidence="1">
    <location>
        <begin position="85"/>
        <end position="108"/>
    </location>
</feature>